<accession>A0A0K9PQL1</accession>
<feature type="region of interest" description="Disordered" evidence="1">
    <location>
        <begin position="50"/>
        <end position="87"/>
    </location>
</feature>
<protein>
    <submittedName>
        <fullName evidence="2">Uncharacterized protein</fullName>
    </submittedName>
</protein>
<name>A0A0K9PQL1_ZOSMR</name>
<gene>
    <name evidence="2" type="ORF">ZOSMA_19G00980</name>
</gene>
<proteinExistence type="predicted"/>
<evidence type="ECO:0000313" key="3">
    <source>
        <dbReference type="Proteomes" id="UP000036987"/>
    </source>
</evidence>
<evidence type="ECO:0000313" key="2">
    <source>
        <dbReference type="EMBL" id="KMZ70512.1"/>
    </source>
</evidence>
<dbReference type="PANTHER" id="PTHR46872">
    <property type="entry name" value="DNA BINDING PROTEIN"/>
    <property type="match status" value="1"/>
</dbReference>
<organism evidence="2 3">
    <name type="scientific">Zostera marina</name>
    <name type="common">Eelgrass</name>
    <dbReference type="NCBI Taxonomy" id="29655"/>
    <lineage>
        <taxon>Eukaryota</taxon>
        <taxon>Viridiplantae</taxon>
        <taxon>Streptophyta</taxon>
        <taxon>Embryophyta</taxon>
        <taxon>Tracheophyta</taxon>
        <taxon>Spermatophyta</taxon>
        <taxon>Magnoliopsida</taxon>
        <taxon>Liliopsida</taxon>
        <taxon>Zosteraceae</taxon>
        <taxon>Zostera</taxon>
    </lineage>
</organism>
<dbReference type="AlphaFoldDB" id="A0A0K9PQL1"/>
<reference evidence="3" key="1">
    <citation type="journal article" date="2016" name="Nature">
        <title>The genome of the seagrass Zostera marina reveals angiosperm adaptation to the sea.</title>
        <authorList>
            <person name="Olsen J.L."/>
            <person name="Rouze P."/>
            <person name="Verhelst B."/>
            <person name="Lin Y.-C."/>
            <person name="Bayer T."/>
            <person name="Collen J."/>
            <person name="Dattolo E."/>
            <person name="De Paoli E."/>
            <person name="Dittami S."/>
            <person name="Maumus F."/>
            <person name="Michel G."/>
            <person name="Kersting A."/>
            <person name="Lauritano C."/>
            <person name="Lohaus R."/>
            <person name="Toepel M."/>
            <person name="Tonon T."/>
            <person name="Vanneste K."/>
            <person name="Amirebrahimi M."/>
            <person name="Brakel J."/>
            <person name="Bostroem C."/>
            <person name="Chovatia M."/>
            <person name="Grimwood J."/>
            <person name="Jenkins J.W."/>
            <person name="Jueterbock A."/>
            <person name="Mraz A."/>
            <person name="Stam W.T."/>
            <person name="Tice H."/>
            <person name="Bornberg-Bauer E."/>
            <person name="Green P.J."/>
            <person name="Pearson G.A."/>
            <person name="Procaccini G."/>
            <person name="Duarte C.M."/>
            <person name="Schmutz J."/>
            <person name="Reusch T.B.H."/>
            <person name="Van de Peer Y."/>
        </authorList>
    </citation>
    <scope>NUCLEOTIDE SEQUENCE [LARGE SCALE GENOMIC DNA]</scope>
    <source>
        <strain evidence="3">cv. Finnish</strain>
    </source>
</reference>
<dbReference type="OrthoDB" id="1908944at2759"/>
<feature type="compositionally biased region" description="Basic residues" evidence="1">
    <location>
        <begin position="50"/>
        <end position="78"/>
    </location>
</feature>
<sequence>MKHFPKKTMKELVSYYYNVHVCRRMVLQNQLKSMEIDSEDDEFDGKTVKSLKKTLGKKKKKRASKGKERKPTKKKKAKKNDVKLVFR</sequence>
<evidence type="ECO:0000256" key="1">
    <source>
        <dbReference type="SAM" id="MobiDB-lite"/>
    </source>
</evidence>
<dbReference type="PANTHER" id="PTHR46872:SF5">
    <property type="entry name" value="MYB-LIKE DOMAIN-CONTAINING PROTEIN"/>
    <property type="match status" value="1"/>
</dbReference>
<dbReference type="EMBL" id="LFYR01000728">
    <property type="protein sequence ID" value="KMZ70512.1"/>
    <property type="molecule type" value="Genomic_DNA"/>
</dbReference>
<dbReference type="Proteomes" id="UP000036987">
    <property type="component" value="Unassembled WGS sequence"/>
</dbReference>
<keyword evidence="3" id="KW-1185">Reference proteome</keyword>
<comment type="caution">
    <text evidence="2">The sequence shown here is derived from an EMBL/GenBank/DDBJ whole genome shotgun (WGS) entry which is preliminary data.</text>
</comment>